<organism evidence="1">
    <name type="scientific">Aeromonas virus AHPMCC11</name>
    <dbReference type="NCBI Taxonomy" id="3035930"/>
    <lineage>
        <taxon>Viruses</taxon>
    </lineage>
</organism>
<evidence type="ECO:0000313" key="1">
    <source>
        <dbReference type="EMBL" id="WEV90715.1"/>
    </source>
</evidence>
<sequence length="342" mass="38472">MHMLTLLPGELASVRIIRKHLDQLARGVVEPSYPGMGICFNMSGHLGVQPFATLHDEYYPQAYLDFGTGLFKLLNAPEMELHGHAAEEDLEALLVRKRFTSVDFTSYCCASFGGFELASDSSYPIPGSQMDDLWVGFSGSRRRLLCGHMVKVLDDALTQYEMRRVRDFDELPAQRRDLIRAHLGAFRQVMHYPPAAGKAPTTGLCFAVRSVVSNVVADMEYCNGLPDVSCVLKDVSKHLLVRELLTVNKLNGARRRVALRILDWVERSPHGHMCKFVGVVAFLRHNNWFPNAAFDRGGEDVSIQELTDYPIPGGRHSYSSEALDNWVGDQLQCRHRERTQHG</sequence>
<accession>A0AAT9TSY2</accession>
<reference evidence="1" key="1">
    <citation type="submission" date="2023-03" db="EMBL/GenBank/DDBJ databases">
        <authorList>
            <person name="Ghosh S."/>
            <person name="Ghosh K."/>
        </authorList>
    </citation>
    <scope>NUCLEOTIDE SEQUENCE</scope>
</reference>
<name>A0AAT9TSY2_9VIRU</name>
<protein>
    <submittedName>
        <fullName evidence="1">Uncharacterized protein</fullName>
    </submittedName>
</protein>
<dbReference type="EMBL" id="OQ555396">
    <property type="protein sequence ID" value="WEV90715.1"/>
    <property type="molecule type" value="Genomic_DNA"/>
</dbReference>
<gene>
    <name evidence="1" type="ORF">AHP11_33</name>
</gene>
<proteinExistence type="predicted"/>